<dbReference type="AlphaFoldDB" id="A0AAE1HKW2"/>
<protein>
    <submittedName>
        <fullName evidence="3">Type III pantothenate kinase</fullName>
    </submittedName>
</protein>
<sequence>METNVNVAQTHRLQWTLHPIATPKSTEQQEKPVAPISRPKWDTSGAVMSRRRDRDPSPPPTLTELLRQWARSTTALQEQQGQLVERLSAAHITRDRLQPPTYDGSSSWEVFERQFTGAADVNGWPLAERGRRLLQVLRGQAADVVLSLPPEAYDDFPSLRARLSSHFGSARKGALAEAELERRCQNPGESLTDFAHAVRVLSRAAYSTWPEVAIEATARKAFINGLADPGLQRERARVARATMDDVVDEPAAGPSTSCSPQPSSVVEALNALRAVLQRPGPSRPAGSSGRGRRPSSSGPATSSSSSSGGLLPPPRLLPRVSWHVDGLVSGKPCRFVIDQGACLTVLKRGILPEDTEASTAVCLRNAHAAAPLGKLFGPRRVTLSLQRATVPVFVYEADINDDCLLGGDFIAAHVRTLDIDNDVMRLRVGDEAVQLTRQTAQPSAKELSFRVETVSRAVLQPGVSTLLPVTVRRCALWHPPGEQFLGGLTGPGGGEPGQARTGYCEPARTRARPTDPGVAGLATPPRREGCEWEVLAPLTVEEGATEESWTAVRSVVAELRPVQAARERAGVLVGTDLVVAPSNDLCVRVDNTSRRTVTLAEAACIGRLVLTTALPVNELRATPGELPEALEDLIKRSSAGLTAGEGEEVRKIVTEFQDTSSCRAASSRGSWRCSTTAPALADTWDTVSWRMKERYDLRAKRPNIQAGDRVWLYDPRRRVGFATKLGSWWTGPYVVLAAINDVCFRIRKLDQPRARPRVVHADRITPLVSMSRRAGSSEGPHLARPGRDFKHREAEAEAAAGPAGPPSRVHVMPKEACVDEALADTMPTLQLRVTVLPTRVVTLWGPGPSSKYGPKWPCAECMCFLRAGGGSCACAPPSGLPSGRRTKPMGTMWGTAVEAKGFTARGGGGGGSSPPKTGVDGGAGGSPMSGWRSRAARFTAPPPGTDGVPDAAAVASRSGDDGGSCGDGEVGADGEGDADGAAEEDVRGINTSSSSTAPAARSTSTVSLSASTRRNRMVEQRLGWHRRLGLNQLNQAEPQSQTMAERRPIPRESSLPDQHTSRDASPKHKTKKH</sequence>
<evidence type="ECO:0000313" key="3">
    <source>
        <dbReference type="EMBL" id="KAK3923237.1"/>
    </source>
</evidence>
<dbReference type="EMBL" id="JAHWGI010001142">
    <property type="protein sequence ID" value="KAK3923237.1"/>
    <property type="molecule type" value="Genomic_DNA"/>
</dbReference>
<reference evidence="3" key="1">
    <citation type="submission" date="2021-07" db="EMBL/GenBank/DDBJ databases">
        <authorList>
            <person name="Catto M.A."/>
            <person name="Jacobson A."/>
            <person name="Kennedy G."/>
            <person name="Labadie P."/>
            <person name="Hunt B.G."/>
            <person name="Srinivasan R."/>
        </authorList>
    </citation>
    <scope>NUCLEOTIDE SEQUENCE</scope>
    <source>
        <strain evidence="3">PL_HMW_Pooled</strain>
        <tissue evidence="3">Head</tissue>
    </source>
</reference>
<feature type="region of interest" description="Disordered" evidence="1">
    <location>
        <begin position="277"/>
        <end position="312"/>
    </location>
</feature>
<evidence type="ECO:0000313" key="4">
    <source>
        <dbReference type="Proteomes" id="UP001219518"/>
    </source>
</evidence>
<feature type="compositionally biased region" description="Low complexity" evidence="1">
    <location>
        <begin position="278"/>
        <end position="287"/>
    </location>
</feature>
<feature type="domain" description="Integrase p58-like C-terminal" evidence="2">
    <location>
        <begin position="731"/>
        <end position="766"/>
    </location>
</feature>
<feature type="compositionally biased region" description="Low complexity" evidence="1">
    <location>
        <begin position="991"/>
        <end position="1007"/>
    </location>
</feature>
<dbReference type="GO" id="GO:0016301">
    <property type="term" value="F:kinase activity"/>
    <property type="evidence" value="ECO:0007669"/>
    <property type="project" value="UniProtKB-KW"/>
</dbReference>
<feature type="compositionally biased region" description="Low complexity" evidence="1">
    <location>
        <begin position="294"/>
        <end position="310"/>
    </location>
</feature>
<keyword evidence="4" id="KW-1185">Reference proteome</keyword>
<dbReference type="Pfam" id="PF22938">
    <property type="entry name" value="Integrase_p58_C"/>
    <property type="match status" value="1"/>
</dbReference>
<dbReference type="Proteomes" id="UP001219518">
    <property type="component" value="Unassembled WGS sequence"/>
</dbReference>
<feature type="compositionally biased region" description="Acidic residues" evidence="1">
    <location>
        <begin position="970"/>
        <end position="983"/>
    </location>
</feature>
<dbReference type="PANTHER" id="PTHR45823">
    <property type="entry name" value="T-SNARE COILED-COIL HOMOLOGY DOMAIN-CONTAINING PROTEIN"/>
    <property type="match status" value="1"/>
</dbReference>
<dbReference type="Gene3D" id="2.40.70.10">
    <property type="entry name" value="Acid Proteases"/>
    <property type="match status" value="1"/>
</dbReference>
<accession>A0AAE1HKW2</accession>
<organism evidence="3 4">
    <name type="scientific">Frankliniella fusca</name>
    <dbReference type="NCBI Taxonomy" id="407009"/>
    <lineage>
        <taxon>Eukaryota</taxon>
        <taxon>Metazoa</taxon>
        <taxon>Ecdysozoa</taxon>
        <taxon>Arthropoda</taxon>
        <taxon>Hexapoda</taxon>
        <taxon>Insecta</taxon>
        <taxon>Pterygota</taxon>
        <taxon>Neoptera</taxon>
        <taxon>Paraneoptera</taxon>
        <taxon>Thysanoptera</taxon>
        <taxon>Terebrantia</taxon>
        <taxon>Thripoidea</taxon>
        <taxon>Thripidae</taxon>
        <taxon>Frankliniella</taxon>
    </lineage>
</organism>
<dbReference type="InterPro" id="IPR054465">
    <property type="entry name" value="Integrase_p58-like_C"/>
</dbReference>
<proteinExistence type="predicted"/>
<reference evidence="3" key="2">
    <citation type="journal article" date="2023" name="BMC Genomics">
        <title>Pest status, molecular evolution, and epigenetic factors derived from the genome assembly of Frankliniella fusca, a thysanopteran phytovirus vector.</title>
        <authorList>
            <person name="Catto M.A."/>
            <person name="Labadie P.E."/>
            <person name="Jacobson A.L."/>
            <person name="Kennedy G.G."/>
            <person name="Srinivasan R."/>
            <person name="Hunt B.G."/>
        </authorList>
    </citation>
    <scope>NUCLEOTIDE SEQUENCE</scope>
    <source>
        <strain evidence="3">PL_HMW_Pooled</strain>
    </source>
</reference>
<dbReference type="InterPro" id="IPR021109">
    <property type="entry name" value="Peptidase_aspartic_dom_sf"/>
</dbReference>
<feature type="region of interest" description="Disordered" evidence="1">
    <location>
        <begin position="495"/>
        <end position="524"/>
    </location>
</feature>
<feature type="region of interest" description="Disordered" evidence="1">
    <location>
        <begin position="21"/>
        <end position="61"/>
    </location>
</feature>
<evidence type="ECO:0000256" key="1">
    <source>
        <dbReference type="SAM" id="MobiDB-lite"/>
    </source>
</evidence>
<evidence type="ECO:0000259" key="2">
    <source>
        <dbReference type="Pfam" id="PF22938"/>
    </source>
</evidence>
<dbReference type="PANTHER" id="PTHR45823:SF1">
    <property type="entry name" value="T-SNARE COILED-COIL HOMOLOGY DOMAIN-CONTAINING PROTEIN"/>
    <property type="match status" value="1"/>
</dbReference>
<feature type="region of interest" description="Disordered" evidence="1">
    <location>
        <begin position="901"/>
        <end position="1073"/>
    </location>
</feature>
<keyword evidence="3" id="KW-0808">Transferase</keyword>
<comment type="caution">
    <text evidence="3">The sequence shown here is derived from an EMBL/GenBank/DDBJ whole genome shotgun (WGS) entry which is preliminary data.</text>
</comment>
<name>A0AAE1HKW2_9NEOP</name>
<feature type="compositionally biased region" description="Polar residues" evidence="1">
    <location>
        <begin position="1031"/>
        <end position="1043"/>
    </location>
</feature>
<gene>
    <name evidence="3" type="ORF">KUF71_000319</name>
</gene>
<keyword evidence="3" id="KW-0418">Kinase</keyword>